<evidence type="ECO:0000259" key="5">
    <source>
        <dbReference type="SMART" id="SM01389"/>
    </source>
</evidence>
<evidence type="ECO:0000256" key="1">
    <source>
        <dbReference type="ARBA" id="ARBA00004123"/>
    </source>
</evidence>
<evidence type="ECO:0000313" key="6">
    <source>
        <dbReference type="EMBL" id="KAK9835377.1"/>
    </source>
</evidence>
<dbReference type="GO" id="GO:0008270">
    <property type="term" value="F:zinc ion binding"/>
    <property type="evidence" value="ECO:0007669"/>
    <property type="project" value="InterPro"/>
</dbReference>
<keyword evidence="7" id="KW-1185">Reference proteome</keyword>
<evidence type="ECO:0000313" key="7">
    <source>
        <dbReference type="Proteomes" id="UP001445335"/>
    </source>
</evidence>
<dbReference type="InterPro" id="IPR009287">
    <property type="entry name" value="Spt4"/>
</dbReference>
<dbReference type="GO" id="GO:0006355">
    <property type="term" value="P:regulation of DNA-templated transcription"/>
    <property type="evidence" value="ECO:0007669"/>
    <property type="project" value="InterPro"/>
</dbReference>
<dbReference type="Proteomes" id="UP001445335">
    <property type="component" value="Unassembled WGS sequence"/>
</dbReference>
<dbReference type="PANTHER" id="PTHR12882:SF1">
    <property type="entry name" value="TRANSCRIPTION ELONGATION FACTOR SPT4"/>
    <property type="match status" value="1"/>
</dbReference>
<keyword evidence="3" id="KW-0804">Transcription</keyword>
<dbReference type="Gene3D" id="3.30.40.210">
    <property type="match status" value="1"/>
</dbReference>
<proteinExistence type="inferred from homology"/>
<dbReference type="InterPro" id="IPR038510">
    <property type="entry name" value="Spt4_sf"/>
</dbReference>
<evidence type="ECO:0000256" key="3">
    <source>
        <dbReference type="ARBA" id="ARBA00023163"/>
    </source>
</evidence>
<feature type="domain" description="Spt4/RpoE2 zinc finger" evidence="5">
    <location>
        <begin position="19"/>
        <end position="76"/>
    </location>
</feature>
<comment type="similarity">
    <text evidence="2">Belongs to the SPT4 family.</text>
</comment>
<reference evidence="6 7" key="1">
    <citation type="journal article" date="2024" name="Nat. Commun.">
        <title>Phylogenomics reveals the evolutionary origins of lichenization in chlorophyte algae.</title>
        <authorList>
            <person name="Puginier C."/>
            <person name="Libourel C."/>
            <person name="Otte J."/>
            <person name="Skaloud P."/>
            <person name="Haon M."/>
            <person name="Grisel S."/>
            <person name="Petersen M."/>
            <person name="Berrin J.G."/>
            <person name="Delaux P.M."/>
            <person name="Dal Grande F."/>
            <person name="Keller J."/>
        </authorList>
    </citation>
    <scope>NUCLEOTIDE SEQUENCE [LARGE SCALE GENOMIC DNA]</scope>
    <source>
        <strain evidence="6 7">SAG 245.80</strain>
    </source>
</reference>
<dbReference type="CDD" id="cd07973">
    <property type="entry name" value="Spt4"/>
    <property type="match status" value="1"/>
</dbReference>
<name>A0AAW1RNN3_9CHLO</name>
<dbReference type="InterPro" id="IPR022800">
    <property type="entry name" value="Spt4/RpoE2_Znf"/>
</dbReference>
<dbReference type="SMART" id="SM01389">
    <property type="entry name" value="Spt4"/>
    <property type="match status" value="1"/>
</dbReference>
<comment type="caution">
    <text evidence="6">The sequence shown here is derived from an EMBL/GenBank/DDBJ whole genome shotgun (WGS) entry which is preliminary data.</text>
</comment>
<evidence type="ECO:0000256" key="4">
    <source>
        <dbReference type="ARBA" id="ARBA00023242"/>
    </source>
</evidence>
<dbReference type="PANTHER" id="PTHR12882">
    <property type="entry name" value="SUPPRESSOR OF TY 4"/>
    <property type="match status" value="1"/>
</dbReference>
<protein>
    <recommendedName>
        <fullName evidence="5">Spt4/RpoE2 zinc finger domain-containing protein</fullName>
    </recommendedName>
</protein>
<organism evidence="6 7">
    <name type="scientific">Elliptochloris bilobata</name>
    <dbReference type="NCBI Taxonomy" id="381761"/>
    <lineage>
        <taxon>Eukaryota</taxon>
        <taxon>Viridiplantae</taxon>
        <taxon>Chlorophyta</taxon>
        <taxon>core chlorophytes</taxon>
        <taxon>Trebouxiophyceae</taxon>
        <taxon>Trebouxiophyceae incertae sedis</taxon>
        <taxon>Elliptochloris clade</taxon>
        <taxon>Elliptochloris</taxon>
    </lineage>
</organism>
<keyword evidence="4" id="KW-0539">Nucleus</keyword>
<evidence type="ECO:0000256" key="2">
    <source>
        <dbReference type="ARBA" id="ARBA00010464"/>
    </source>
</evidence>
<gene>
    <name evidence="6" type="ORF">WJX81_005817</name>
</gene>
<dbReference type="EMBL" id="JALJOU010000028">
    <property type="protein sequence ID" value="KAK9835377.1"/>
    <property type="molecule type" value="Genomic_DNA"/>
</dbReference>
<accession>A0AAW1RNN3</accession>
<dbReference type="InterPro" id="IPR029040">
    <property type="entry name" value="RPABC4/Spt4"/>
</dbReference>
<dbReference type="Pfam" id="PF06093">
    <property type="entry name" value="Spt4"/>
    <property type="match status" value="1"/>
</dbReference>
<dbReference type="GO" id="GO:0000993">
    <property type="term" value="F:RNA polymerase II complex binding"/>
    <property type="evidence" value="ECO:0007669"/>
    <property type="project" value="TreeGrafter"/>
</dbReference>
<dbReference type="GO" id="GO:0140673">
    <property type="term" value="P:transcription elongation-coupled chromatin remodeling"/>
    <property type="evidence" value="ECO:0007669"/>
    <property type="project" value="InterPro"/>
</dbReference>
<sequence length="99" mass="11049">MATLGDVHAEVPAETGKNLVACMVCRLLKTFDQRVLETTTINYNGMVAVLDPTSSWAAKWLHVGKRMPGCYALRVQADLPQHIEDILDNNNITWHRTGD</sequence>
<dbReference type="SUPFAM" id="SSF63393">
    <property type="entry name" value="RNA polymerase subunits"/>
    <property type="match status" value="1"/>
</dbReference>
<dbReference type="AlphaFoldDB" id="A0AAW1RNN3"/>
<dbReference type="GO" id="GO:0032044">
    <property type="term" value="C:DSIF complex"/>
    <property type="evidence" value="ECO:0007669"/>
    <property type="project" value="TreeGrafter"/>
</dbReference>
<comment type="subcellular location">
    <subcellularLocation>
        <location evidence="1">Nucleus</location>
    </subcellularLocation>
</comment>